<evidence type="ECO:0000313" key="1">
    <source>
        <dbReference type="EMBL" id="SNT38065.1"/>
    </source>
</evidence>
<keyword evidence="2" id="KW-1185">Reference proteome</keyword>
<gene>
    <name evidence="1" type="ORF">SAMN05443665_102630</name>
</gene>
<dbReference type="AlphaFoldDB" id="A0A239M5S3"/>
<reference evidence="1 2" key="1">
    <citation type="submission" date="2017-06" db="EMBL/GenBank/DDBJ databases">
        <authorList>
            <person name="Kim H.J."/>
            <person name="Triplett B.A."/>
        </authorList>
    </citation>
    <scope>NUCLEOTIDE SEQUENCE [LARGE SCALE GENOMIC DNA]</scope>
    <source>
        <strain evidence="1 2">DSM 44715</strain>
    </source>
</reference>
<name>A0A239M5S3_9ACTN</name>
<dbReference type="RefSeq" id="WP_089328484.1">
    <property type="nucleotide sequence ID" value="NZ_FZOR01000026.1"/>
</dbReference>
<evidence type="ECO:0000313" key="2">
    <source>
        <dbReference type="Proteomes" id="UP000198318"/>
    </source>
</evidence>
<dbReference type="OrthoDB" id="3471100at2"/>
<proteinExistence type="predicted"/>
<dbReference type="Proteomes" id="UP000198318">
    <property type="component" value="Unassembled WGS sequence"/>
</dbReference>
<sequence>MVMPRGRRERRFLARQERAWQRTIVAMSAQLGESDPASLLARTNRTVDRLAVLVAWASDQFTTLNEEQKAMTRNRAYLDEVIDNGAETPEWLEGRVELRRIGHDLNAEGGRPWMVAVAERAHTLRGVPLRAVEMHWDGIGDWRA</sequence>
<dbReference type="EMBL" id="FZOR01000026">
    <property type="protein sequence ID" value="SNT38065.1"/>
    <property type="molecule type" value="Genomic_DNA"/>
</dbReference>
<protein>
    <submittedName>
        <fullName evidence="1">Uncharacterized protein</fullName>
    </submittedName>
</protein>
<organism evidence="1 2">
    <name type="scientific">Actinomadura meyerae</name>
    <dbReference type="NCBI Taxonomy" id="240840"/>
    <lineage>
        <taxon>Bacteria</taxon>
        <taxon>Bacillati</taxon>
        <taxon>Actinomycetota</taxon>
        <taxon>Actinomycetes</taxon>
        <taxon>Streptosporangiales</taxon>
        <taxon>Thermomonosporaceae</taxon>
        <taxon>Actinomadura</taxon>
    </lineage>
</organism>
<accession>A0A239M5S3</accession>